<dbReference type="AlphaFoldDB" id="A0A835C2T5"/>
<name>A0A835C2T5_9POAL</name>
<reference evidence="1" key="1">
    <citation type="submission" date="2020-07" db="EMBL/GenBank/DDBJ databases">
        <title>Genome sequence and genetic diversity analysis of an under-domesticated orphan crop, white fonio (Digitaria exilis).</title>
        <authorList>
            <person name="Bennetzen J.L."/>
            <person name="Chen S."/>
            <person name="Ma X."/>
            <person name="Wang X."/>
            <person name="Yssel A.E.J."/>
            <person name="Chaluvadi S.R."/>
            <person name="Johnson M."/>
            <person name="Gangashetty P."/>
            <person name="Hamidou F."/>
            <person name="Sanogo M.D."/>
            <person name="Zwaenepoel A."/>
            <person name="Wallace J."/>
            <person name="Van De Peer Y."/>
            <person name="Van Deynze A."/>
        </authorList>
    </citation>
    <scope>NUCLEOTIDE SEQUENCE</scope>
    <source>
        <tissue evidence="1">Leaves</tissue>
    </source>
</reference>
<accession>A0A835C2T5</accession>
<dbReference type="Proteomes" id="UP000636709">
    <property type="component" value="Unassembled WGS sequence"/>
</dbReference>
<dbReference type="Gene3D" id="1.25.70.10">
    <property type="entry name" value="Transcription termination factor 3, mitochondrial"/>
    <property type="match status" value="1"/>
</dbReference>
<proteinExistence type="predicted"/>
<comment type="caution">
    <text evidence="1">The sequence shown here is derived from an EMBL/GenBank/DDBJ whole genome shotgun (WGS) entry which is preliminary data.</text>
</comment>
<dbReference type="OrthoDB" id="637682at2759"/>
<dbReference type="EMBL" id="JACEFO010001730">
    <property type="protein sequence ID" value="KAF8715935.1"/>
    <property type="molecule type" value="Genomic_DNA"/>
</dbReference>
<evidence type="ECO:0000313" key="1">
    <source>
        <dbReference type="EMBL" id="KAF8715935.1"/>
    </source>
</evidence>
<organism evidence="1 2">
    <name type="scientific">Digitaria exilis</name>
    <dbReference type="NCBI Taxonomy" id="1010633"/>
    <lineage>
        <taxon>Eukaryota</taxon>
        <taxon>Viridiplantae</taxon>
        <taxon>Streptophyta</taxon>
        <taxon>Embryophyta</taxon>
        <taxon>Tracheophyta</taxon>
        <taxon>Spermatophyta</taxon>
        <taxon>Magnoliopsida</taxon>
        <taxon>Liliopsida</taxon>
        <taxon>Poales</taxon>
        <taxon>Poaceae</taxon>
        <taxon>PACMAD clade</taxon>
        <taxon>Panicoideae</taxon>
        <taxon>Panicodae</taxon>
        <taxon>Paniceae</taxon>
        <taxon>Anthephorinae</taxon>
        <taxon>Digitaria</taxon>
    </lineage>
</organism>
<sequence>MLASICRRRLATPLRQILAGGGGAGTNPFRSSPEAALLLPHGYYSTTVAAASAEPKPWPAAARNVRIRDTDRANAVAALLRECGFSEAQPILNINKSVTGNRGMGEQPKQYYTPPPKLRAQMHKNSANHGLHGSEHHNWSTHGQNIAYSVDDRDEEEDGSITFKQFDENKDSQHLEYFNAPEPVAQIQQTCRVPRALGADPYKIMRAVEAFLRRGLSKESITKLLIFHLGVLVAPLDRIDEAFDYLEELGLRVMDKGFIYCFRVIFALKRETRLRKVALYQSLGVCEADVLRAIKA</sequence>
<keyword evidence="2" id="KW-1185">Reference proteome</keyword>
<dbReference type="InterPro" id="IPR038538">
    <property type="entry name" value="MTERF_sf"/>
</dbReference>
<gene>
    <name evidence="1" type="ORF">HU200_026899</name>
</gene>
<evidence type="ECO:0000313" key="2">
    <source>
        <dbReference type="Proteomes" id="UP000636709"/>
    </source>
</evidence>
<protein>
    <submittedName>
        <fullName evidence="1">Uncharacterized protein</fullName>
    </submittedName>
</protein>